<dbReference type="PRINTS" id="PR00039">
    <property type="entry name" value="HTHLYSR"/>
</dbReference>
<evidence type="ECO:0000256" key="3">
    <source>
        <dbReference type="ARBA" id="ARBA00023125"/>
    </source>
</evidence>
<dbReference type="PROSITE" id="PS50931">
    <property type="entry name" value="HTH_LYSR"/>
    <property type="match status" value="1"/>
</dbReference>
<organism evidence="6">
    <name type="scientific">Thiolapillus brandeum</name>
    <dbReference type="NCBI Taxonomy" id="1076588"/>
    <lineage>
        <taxon>Bacteria</taxon>
        <taxon>Pseudomonadati</taxon>
        <taxon>Pseudomonadota</taxon>
        <taxon>Gammaproteobacteria</taxon>
        <taxon>Chromatiales</taxon>
        <taxon>Sedimenticolaceae</taxon>
        <taxon>Thiolapillus</taxon>
    </lineage>
</organism>
<dbReference type="Gene3D" id="1.10.10.10">
    <property type="entry name" value="Winged helix-like DNA-binding domain superfamily/Winged helix DNA-binding domain"/>
    <property type="match status" value="1"/>
</dbReference>
<evidence type="ECO:0000259" key="5">
    <source>
        <dbReference type="PROSITE" id="PS50931"/>
    </source>
</evidence>
<protein>
    <submittedName>
        <fullName evidence="6">LysR family transcriptional regulator</fullName>
    </submittedName>
</protein>
<dbReference type="GO" id="GO:0003700">
    <property type="term" value="F:DNA-binding transcription factor activity"/>
    <property type="evidence" value="ECO:0007669"/>
    <property type="project" value="InterPro"/>
</dbReference>
<dbReference type="SUPFAM" id="SSF53850">
    <property type="entry name" value="Periplasmic binding protein-like II"/>
    <property type="match status" value="1"/>
</dbReference>
<dbReference type="InterPro" id="IPR005119">
    <property type="entry name" value="LysR_subst-bd"/>
</dbReference>
<comment type="similarity">
    <text evidence="1">Belongs to the LysR transcriptional regulatory family.</text>
</comment>
<dbReference type="Proteomes" id="UP000886339">
    <property type="component" value="Unassembled WGS sequence"/>
</dbReference>
<dbReference type="InterPro" id="IPR036390">
    <property type="entry name" value="WH_DNA-bd_sf"/>
</dbReference>
<dbReference type="Gene3D" id="3.40.190.290">
    <property type="match status" value="1"/>
</dbReference>
<sequence>MTRFSADALARTTTLRQLQILVAVARHGGYTRAAEALHLTQPTVSMQVKKLSNHIGLPLFEQRGKKLQLTMAGRKTLEASRDILSRLELLGGEISSLTGEMKGELHIAVVTTAKYFMPHLLGIFVQRYPEVQPRLFVTNREKVLQRLSDGEDDLLIMGKVPEELAVEATPFLDNDLVVIAPPGHRLAKKRAIPLKQLLQERFLLREPGSGTRLAMDKLFTDKNLVLEPYMELGSIEAIKQAVMAGLGISVMSEHNLRLELDSGKICVLDVKGFPLRRHWFAVHASDHKLSLVARTFLDFIRDEGSLILHE</sequence>
<dbReference type="EMBL" id="DRLF01000226">
    <property type="protein sequence ID" value="HEC06471.1"/>
    <property type="molecule type" value="Genomic_DNA"/>
</dbReference>
<dbReference type="PANTHER" id="PTHR30126">
    <property type="entry name" value="HTH-TYPE TRANSCRIPTIONAL REGULATOR"/>
    <property type="match status" value="1"/>
</dbReference>
<gene>
    <name evidence="6" type="ORF">ENJ12_06450</name>
</gene>
<dbReference type="Pfam" id="PF00126">
    <property type="entry name" value="HTH_1"/>
    <property type="match status" value="1"/>
</dbReference>
<name>A0A831WFD7_9GAMM</name>
<evidence type="ECO:0000256" key="1">
    <source>
        <dbReference type="ARBA" id="ARBA00009437"/>
    </source>
</evidence>
<dbReference type="Pfam" id="PF03466">
    <property type="entry name" value="LysR_substrate"/>
    <property type="match status" value="1"/>
</dbReference>
<evidence type="ECO:0000313" key="6">
    <source>
        <dbReference type="EMBL" id="HEC06471.1"/>
    </source>
</evidence>
<dbReference type="SUPFAM" id="SSF46785">
    <property type="entry name" value="Winged helix' DNA-binding domain"/>
    <property type="match status" value="1"/>
</dbReference>
<dbReference type="CDD" id="cd08419">
    <property type="entry name" value="PBP2_CbbR_RubisCO_like"/>
    <property type="match status" value="1"/>
</dbReference>
<evidence type="ECO:0000256" key="4">
    <source>
        <dbReference type="ARBA" id="ARBA00023163"/>
    </source>
</evidence>
<evidence type="ECO:0000256" key="2">
    <source>
        <dbReference type="ARBA" id="ARBA00023015"/>
    </source>
</evidence>
<keyword evidence="3" id="KW-0238">DNA-binding</keyword>
<dbReference type="AlphaFoldDB" id="A0A831WFD7"/>
<dbReference type="InterPro" id="IPR036388">
    <property type="entry name" value="WH-like_DNA-bd_sf"/>
</dbReference>
<comment type="caution">
    <text evidence="6">The sequence shown here is derived from an EMBL/GenBank/DDBJ whole genome shotgun (WGS) entry which is preliminary data.</text>
</comment>
<proteinExistence type="inferred from homology"/>
<keyword evidence="4" id="KW-0804">Transcription</keyword>
<dbReference type="FunFam" id="1.10.10.10:FF:000001">
    <property type="entry name" value="LysR family transcriptional regulator"/>
    <property type="match status" value="1"/>
</dbReference>
<accession>A0A831WFD7</accession>
<keyword evidence="2" id="KW-0805">Transcription regulation</keyword>
<dbReference type="PANTHER" id="PTHR30126:SF5">
    <property type="entry name" value="HTH-TYPE TRANSCRIPTIONAL ACTIVATOR CMPR"/>
    <property type="match status" value="1"/>
</dbReference>
<feature type="domain" description="HTH lysR-type" evidence="5">
    <location>
        <begin position="13"/>
        <end position="70"/>
    </location>
</feature>
<dbReference type="GO" id="GO:0000976">
    <property type="term" value="F:transcription cis-regulatory region binding"/>
    <property type="evidence" value="ECO:0007669"/>
    <property type="project" value="TreeGrafter"/>
</dbReference>
<reference evidence="6" key="1">
    <citation type="journal article" date="2020" name="mSystems">
        <title>Genome- and Community-Level Interaction Insights into Carbon Utilization and Element Cycling Functions of Hydrothermarchaeota in Hydrothermal Sediment.</title>
        <authorList>
            <person name="Zhou Z."/>
            <person name="Liu Y."/>
            <person name="Xu W."/>
            <person name="Pan J."/>
            <person name="Luo Z.H."/>
            <person name="Li M."/>
        </authorList>
    </citation>
    <scope>NUCLEOTIDE SEQUENCE [LARGE SCALE GENOMIC DNA]</scope>
    <source>
        <strain evidence="6">HyVt-458</strain>
    </source>
</reference>
<dbReference type="InterPro" id="IPR000847">
    <property type="entry name" value="LysR_HTH_N"/>
</dbReference>